<evidence type="ECO:0000256" key="2">
    <source>
        <dbReference type="ARBA" id="ARBA00022525"/>
    </source>
</evidence>
<dbReference type="InterPro" id="IPR001073">
    <property type="entry name" value="C1q_dom"/>
</dbReference>
<name>A0ABD3UZK7_SINWO</name>
<comment type="caution">
    <text evidence="7">The sequence shown here is derived from an EMBL/GenBank/DDBJ whole genome shotgun (WGS) entry which is preliminary data.</text>
</comment>
<dbReference type="Gene3D" id="2.60.120.40">
    <property type="match status" value="1"/>
</dbReference>
<dbReference type="Proteomes" id="UP001634394">
    <property type="component" value="Unassembled WGS sequence"/>
</dbReference>
<gene>
    <name evidence="7" type="ORF">ACJMK2_013454</name>
</gene>
<evidence type="ECO:0000259" key="6">
    <source>
        <dbReference type="PROSITE" id="PS50871"/>
    </source>
</evidence>
<sequence>MDVIALILVAIFLEYGGDYFVEATIDPGQEIDVEQEIQTLNQKLASLQTQLTTLNTKLDNVTVSRTQAVAFTALLTNTITTMGDHQQIVFDNVLTNVGNGYSSRHGYFSAPVSGVYAFYLTVTNVPGVSASLVLMKNGLSLAPVLAHGTDQNGWQTSTIATMVKLNAGDDVWVQNEGHFSNVEELDGYGYSSFSGHLVAPY</sequence>
<protein>
    <recommendedName>
        <fullName evidence="6">C1q domain-containing protein</fullName>
    </recommendedName>
</protein>
<dbReference type="PROSITE" id="PS50871">
    <property type="entry name" value="C1Q"/>
    <property type="match status" value="1"/>
</dbReference>
<organism evidence="7 8">
    <name type="scientific">Sinanodonta woodiana</name>
    <name type="common">Chinese pond mussel</name>
    <name type="synonym">Anodonta woodiana</name>
    <dbReference type="NCBI Taxonomy" id="1069815"/>
    <lineage>
        <taxon>Eukaryota</taxon>
        <taxon>Metazoa</taxon>
        <taxon>Spiralia</taxon>
        <taxon>Lophotrochozoa</taxon>
        <taxon>Mollusca</taxon>
        <taxon>Bivalvia</taxon>
        <taxon>Autobranchia</taxon>
        <taxon>Heteroconchia</taxon>
        <taxon>Palaeoheterodonta</taxon>
        <taxon>Unionida</taxon>
        <taxon>Unionoidea</taxon>
        <taxon>Unionidae</taxon>
        <taxon>Unioninae</taxon>
        <taxon>Sinanodonta</taxon>
    </lineage>
</organism>
<comment type="subcellular location">
    <subcellularLocation>
        <location evidence="1">Secreted</location>
    </subcellularLocation>
</comment>
<keyword evidence="4" id="KW-0175">Coiled coil</keyword>
<keyword evidence="8" id="KW-1185">Reference proteome</keyword>
<dbReference type="SMART" id="SM00110">
    <property type="entry name" value="C1Q"/>
    <property type="match status" value="1"/>
</dbReference>
<dbReference type="AlphaFoldDB" id="A0ABD3UZK7"/>
<accession>A0ABD3UZK7</accession>
<dbReference type="PRINTS" id="PR00007">
    <property type="entry name" value="COMPLEMNTC1Q"/>
</dbReference>
<evidence type="ECO:0000313" key="8">
    <source>
        <dbReference type="Proteomes" id="UP001634394"/>
    </source>
</evidence>
<dbReference type="GO" id="GO:0005576">
    <property type="term" value="C:extracellular region"/>
    <property type="evidence" value="ECO:0007669"/>
    <property type="project" value="UniProtKB-SubCell"/>
</dbReference>
<keyword evidence="3 5" id="KW-0732">Signal</keyword>
<proteinExistence type="predicted"/>
<evidence type="ECO:0000256" key="5">
    <source>
        <dbReference type="SAM" id="SignalP"/>
    </source>
</evidence>
<feature type="coiled-coil region" evidence="4">
    <location>
        <begin position="30"/>
        <end position="57"/>
    </location>
</feature>
<feature type="domain" description="C1q" evidence="6">
    <location>
        <begin position="64"/>
        <end position="201"/>
    </location>
</feature>
<dbReference type="EMBL" id="JBJQND010000014">
    <property type="protein sequence ID" value="KAL3854176.1"/>
    <property type="molecule type" value="Genomic_DNA"/>
</dbReference>
<feature type="signal peptide" evidence="5">
    <location>
        <begin position="1"/>
        <end position="23"/>
    </location>
</feature>
<evidence type="ECO:0000256" key="1">
    <source>
        <dbReference type="ARBA" id="ARBA00004613"/>
    </source>
</evidence>
<reference evidence="7 8" key="1">
    <citation type="submission" date="2024-11" db="EMBL/GenBank/DDBJ databases">
        <title>Chromosome-level genome assembly of the freshwater bivalve Anodonta woodiana.</title>
        <authorList>
            <person name="Chen X."/>
        </authorList>
    </citation>
    <scope>NUCLEOTIDE SEQUENCE [LARGE SCALE GENOMIC DNA]</scope>
    <source>
        <strain evidence="7">MN2024</strain>
        <tissue evidence="7">Gills</tissue>
    </source>
</reference>
<keyword evidence="2" id="KW-0964">Secreted</keyword>
<dbReference type="PANTHER" id="PTHR22923:SF116">
    <property type="entry name" value="C1Q DOMAIN-CONTAINING PROTEIN"/>
    <property type="match status" value="1"/>
</dbReference>
<dbReference type="PANTHER" id="PTHR22923">
    <property type="entry name" value="CEREBELLIN-RELATED"/>
    <property type="match status" value="1"/>
</dbReference>
<dbReference type="Pfam" id="PF00386">
    <property type="entry name" value="C1q"/>
    <property type="match status" value="1"/>
</dbReference>
<dbReference type="InterPro" id="IPR050822">
    <property type="entry name" value="Cerebellin_Synaptic_Org"/>
</dbReference>
<evidence type="ECO:0000313" key="7">
    <source>
        <dbReference type="EMBL" id="KAL3854176.1"/>
    </source>
</evidence>
<feature type="chain" id="PRO_5044852477" description="C1q domain-containing protein" evidence="5">
    <location>
        <begin position="24"/>
        <end position="201"/>
    </location>
</feature>
<evidence type="ECO:0000256" key="4">
    <source>
        <dbReference type="SAM" id="Coils"/>
    </source>
</evidence>
<dbReference type="InterPro" id="IPR008983">
    <property type="entry name" value="Tumour_necrosis_fac-like_dom"/>
</dbReference>
<evidence type="ECO:0000256" key="3">
    <source>
        <dbReference type="ARBA" id="ARBA00022729"/>
    </source>
</evidence>
<dbReference type="SUPFAM" id="SSF49842">
    <property type="entry name" value="TNF-like"/>
    <property type="match status" value="1"/>
</dbReference>